<name>X0SYC2_9ZZZZ</name>
<reference evidence="1" key="1">
    <citation type="journal article" date="2014" name="Front. Microbiol.">
        <title>High frequency of phylogenetically diverse reductive dehalogenase-homologous genes in deep subseafloor sedimentary metagenomes.</title>
        <authorList>
            <person name="Kawai M."/>
            <person name="Futagami T."/>
            <person name="Toyoda A."/>
            <person name="Takaki Y."/>
            <person name="Nishi S."/>
            <person name="Hori S."/>
            <person name="Arai W."/>
            <person name="Tsubouchi T."/>
            <person name="Morono Y."/>
            <person name="Uchiyama I."/>
            <person name="Ito T."/>
            <person name="Fujiyama A."/>
            <person name="Inagaki F."/>
            <person name="Takami H."/>
        </authorList>
    </citation>
    <scope>NUCLEOTIDE SEQUENCE</scope>
    <source>
        <strain evidence="1">Expedition CK06-06</strain>
    </source>
</reference>
<comment type="caution">
    <text evidence="1">The sequence shown here is derived from an EMBL/GenBank/DDBJ whole genome shotgun (WGS) entry which is preliminary data.</text>
</comment>
<organism evidence="1">
    <name type="scientific">marine sediment metagenome</name>
    <dbReference type="NCBI Taxonomy" id="412755"/>
    <lineage>
        <taxon>unclassified sequences</taxon>
        <taxon>metagenomes</taxon>
        <taxon>ecological metagenomes</taxon>
    </lineage>
</organism>
<dbReference type="AlphaFoldDB" id="X0SYC2"/>
<evidence type="ECO:0000313" key="1">
    <source>
        <dbReference type="EMBL" id="GAF68815.1"/>
    </source>
</evidence>
<accession>X0SYC2</accession>
<dbReference type="EMBL" id="BARS01002516">
    <property type="protein sequence ID" value="GAF68815.1"/>
    <property type="molecule type" value="Genomic_DNA"/>
</dbReference>
<gene>
    <name evidence="1" type="ORF">S01H1_04800</name>
</gene>
<proteinExistence type="predicted"/>
<sequence length="69" mass="7831">MANKGLKQKYDKQEKEQGAVLCSFLKREIVILTQAKKGRYKVNEFKRETGSKKICGDGGIGSSEEFKFK</sequence>
<protein>
    <submittedName>
        <fullName evidence="1">Uncharacterized protein</fullName>
    </submittedName>
</protein>